<evidence type="ECO:0000313" key="1">
    <source>
        <dbReference type="EMBL" id="JAD98331.1"/>
    </source>
</evidence>
<protein>
    <submittedName>
        <fullName evidence="1">Uncharacterized protein</fullName>
    </submittedName>
</protein>
<name>A0A0A9EE29_ARUDO</name>
<dbReference type="EMBL" id="GBRH01199564">
    <property type="protein sequence ID" value="JAD98331.1"/>
    <property type="molecule type" value="Transcribed_RNA"/>
</dbReference>
<reference evidence="1" key="2">
    <citation type="journal article" date="2015" name="Data Brief">
        <title>Shoot transcriptome of the giant reed, Arundo donax.</title>
        <authorList>
            <person name="Barrero R.A."/>
            <person name="Guerrero F.D."/>
            <person name="Moolhuijzen P."/>
            <person name="Goolsby J.A."/>
            <person name="Tidwell J."/>
            <person name="Bellgard S.E."/>
            <person name="Bellgard M.I."/>
        </authorList>
    </citation>
    <scope>NUCLEOTIDE SEQUENCE</scope>
    <source>
        <tissue evidence="1">Shoot tissue taken approximately 20 cm above the soil surface</tissue>
    </source>
</reference>
<sequence>MAVGVGVGVEAE</sequence>
<proteinExistence type="predicted"/>
<organism evidence="1">
    <name type="scientific">Arundo donax</name>
    <name type="common">Giant reed</name>
    <name type="synonym">Donax arundinaceus</name>
    <dbReference type="NCBI Taxonomy" id="35708"/>
    <lineage>
        <taxon>Eukaryota</taxon>
        <taxon>Viridiplantae</taxon>
        <taxon>Streptophyta</taxon>
        <taxon>Embryophyta</taxon>
        <taxon>Tracheophyta</taxon>
        <taxon>Spermatophyta</taxon>
        <taxon>Magnoliopsida</taxon>
        <taxon>Liliopsida</taxon>
        <taxon>Poales</taxon>
        <taxon>Poaceae</taxon>
        <taxon>PACMAD clade</taxon>
        <taxon>Arundinoideae</taxon>
        <taxon>Arundineae</taxon>
        <taxon>Arundo</taxon>
    </lineage>
</organism>
<accession>A0A0A9EE29</accession>
<reference evidence="1" key="1">
    <citation type="submission" date="2014-09" db="EMBL/GenBank/DDBJ databases">
        <authorList>
            <person name="Magalhaes I.L.F."/>
            <person name="Oliveira U."/>
            <person name="Santos F.R."/>
            <person name="Vidigal T.H.D.A."/>
            <person name="Brescovit A.D."/>
            <person name="Santos A.J."/>
        </authorList>
    </citation>
    <scope>NUCLEOTIDE SEQUENCE</scope>
    <source>
        <tissue evidence="1">Shoot tissue taken approximately 20 cm above the soil surface</tissue>
    </source>
</reference>